<feature type="transmembrane region" description="Helical" evidence="6">
    <location>
        <begin position="140"/>
        <end position="161"/>
    </location>
</feature>
<evidence type="ECO:0000256" key="4">
    <source>
        <dbReference type="ARBA" id="ARBA00022989"/>
    </source>
</evidence>
<proteinExistence type="predicted"/>
<dbReference type="GO" id="GO:0005886">
    <property type="term" value="C:plasma membrane"/>
    <property type="evidence" value="ECO:0007669"/>
    <property type="project" value="UniProtKB-SubCell"/>
</dbReference>
<evidence type="ECO:0000256" key="5">
    <source>
        <dbReference type="ARBA" id="ARBA00023136"/>
    </source>
</evidence>
<feature type="transmembrane region" description="Helical" evidence="6">
    <location>
        <begin position="208"/>
        <end position="226"/>
    </location>
</feature>
<keyword evidence="5 6" id="KW-0472">Membrane</keyword>
<feature type="transmembrane region" description="Helical" evidence="6">
    <location>
        <begin position="167"/>
        <end position="187"/>
    </location>
</feature>
<dbReference type="PANTHER" id="PTHR12677">
    <property type="entry name" value="GOLGI APPARATUS MEMBRANE PROTEIN TVP38-RELATED"/>
    <property type="match status" value="1"/>
</dbReference>
<dbReference type="EMBL" id="BNCQ01000002">
    <property type="protein sequence ID" value="GIL94962.1"/>
    <property type="molecule type" value="Genomic_DNA"/>
</dbReference>
<dbReference type="Pfam" id="PF09335">
    <property type="entry name" value="VTT_dom"/>
    <property type="match status" value="1"/>
</dbReference>
<sequence>MLNITFRCSAPFVNVIRTPWPHTACLVAATRAKIAAPLCSHLHGLNKICDPPPSGYIRTISDSCDSSTNASVVEYGSCDGRERAYTYFVHHAPVISLIVALTGGLLIAPGDAEAMSLSGLADAAVEAVASSGWLGPAVFVALYVAATVLLFPASVLTLAAGALFGPLAGTALVSLASTAGATAAFLVSRYFARPWVERKISGNPRFKAVLSGVAAKGAYVVFLLRLSPLVPFNLLNYALGLTAVPLLPYVVSSWMGMLPGTFAYVYLGEAGKAAVTAAAGGGGGADMTQLVLYGVGAAATVLATRLISSAAAKALEEEQTGGTRDADS</sequence>
<evidence type="ECO:0000313" key="8">
    <source>
        <dbReference type="EMBL" id="GIL94962.1"/>
    </source>
</evidence>
<dbReference type="AlphaFoldDB" id="A0A8J4D9W3"/>
<keyword evidence="3 6" id="KW-0812">Transmembrane</keyword>
<name>A0A8J4D9W3_9CHLO</name>
<comment type="caution">
    <text evidence="8">The sequence shown here is derived from an EMBL/GenBank/DDBJ whole genome shotgun (WGS) entry which is preliminary data.</text>
</comment>
<protein>
    <recommendedName>
        <fullName evidence="7">VTT domain-containing protein</fullName>
    </recommendedName>
</protein>
<feature type="domain" description="VTT" evidence="7">
    <location>
        <begin position="151"/>
        <end position="269"/>
    </location>
</feature>
<organism evidence="8 9">
    <name type="scientific">Volvox reticuliferus</name>
    <dbReference type="NCBI Taxonomy" id="1737510"/>
    <lineage>
        <taxon>Eukaryota</taxon>
        <taxon>Viridiplantae</taxon>
        <taxon>Chlorophyta</taxon>
        <taxon>core chlorophytes</taxon>
        <taxon>Chlorophyceae</taxon>
        <taxon>CS clade</taxon>
        <taxon>Chlamydomonadales</taxon>
        <taxon>Volvocaceae</taxon>
        <taxon>Volvox</taxon>
    </lineage>
</organism>
<evidence type="ECO:0000259" key="7">
    <source>
        <dbReference type="Pfam" id="PF09335"/>
    </source>
</evidence>
<dbReference type="InterPro" id="IPR032816">
    <property type="entry name" value="VTT_dom"/>
</dbReference>
<keyword evidence="2" id="KW-1003">Cell membrane</keyword>
<evidence type="ECO:0000256" key="1">
    <source>
        <dbReference type="ARBA" id="ARBA00004651"/>
    </source>
</evidence>
<evidence type="ECO:0000256" key="6">
    <source>
        <dbReference type="SAM" id="Phobius"/>
    </source>
</evidence>
<keyword evidence="4 6" id="KW-1133">Transmembrane helix</keyword>
<evidence type="ECO:0000256" key="2">
    <source>
        <dbReference type="ARBA" id="ARBA00022475"/>
    </source>
</evidence>
<evidence type="ECO:0000313" key="9">
    <source>
        <dbReference type="Proteomes" id="UP000722791"/>
    </source>
</evidence>
<reference evidence="8" key="1">
    <citation type="journal article" date="2021" name="Proc. Natl. Acad. Sci. U.S.A.">
        <title>Three genomes in the algal genus Volvox reveal the fate of a haploid sex-determining region after a transition to homothallism.</title>
        <authorList>
            <person name="Yamamoto K."/>
            <person name="Hamaji T."/>
            <person name="Kawai-Toyooka H."/>
            <person name="Matsuzaki R."/>
            <person name="Takahashi F."/>
            <person name="Nishimura Y."/>
            <person name="Kawachi M."/>
            <person name="Noguchi H."/>
            <person name="Minakuchi Y."/>
            <person name="Umen J.G."/>
            <person name="Toyoda A."/>
            <person name="Nozaki H."/>
        </authorList>
    </citation>
    <scope>NUCLEOTIDE SEQUENCE</scope>
    <source>
        <strain evidence="8">NIES-3785</strain>
    </source>
</reference>
<dbReference type="InterPro" id="IPR015414">
    <property type="entry name" value="TMEM64"/>
</dbReference>
<evidence type="ECO:0000256" key="3">
    <source>
        <dbReference type="ARBA" id="ARBA00022692"/>
    </source>
</evidence>
<gene>
    <name evidence="8" type="ORF">Vretimale_1068</name>
</gene>
<comment type="subcellular location">
    <subcellularLocation>
        <location evidence="1">Cell membrane</location>
        <topology evidence="1">Multi-pass membrane protein</topology>
    </subcellularLocation>
</comment>
<accession>A0A8J4D9W3</accession>
<dbReference type="PANTHER" id="PTHR12677:SF59">
    <property type="entry name" value="GOLGI APPARATUS MEMBRANE PROTEIN TVP38-RELATED"/>
    <property type="match status" value="1"/>
</dbReference>
<dbReference type="Proteomes" id="UP000722791">
    <property type="component" value="Unassembled WGS sequence"/>
</dbReference>